<evidence type="ECO:0000313" key="3">
    <source>
        <dbReference type="Proteomes" id="UP001292216"/>
    </source>
</evidence>
<accession>A0ABU5PEZ6</accession>
<feature type="compositionally biased region" description="Basic and acidic residues" evidence="1">
    <location>
        <begin position="66"/>
        <end position="79"/>
    </location>
</feature>
<evidence type="ECO:0008006" key="4">
    <source>
        <dbReference type="Google" id="ProtNLM"/>
    </source>
</evidence>
<evidence type="ECO:0000256" key="1">
    <source>
        <dbReference type="SAM" id="MobiDB-lite"/>
    </source>
</evidence>
<feature type="region of interest" description="Disordered" evidence="1">
    <location>
        <begin position="51"/>
        <end position="79"/>
    </location>
</feature>
<name>A0ABU5PEZ6_9BACL</name>
<comment type="caution">
    <text evidence="2">The sequence shown here is derived from an EMBL/GenBank/DDBJ whole genome shotgun (WGS) entry which is preliminary data.</text>
</comment>
<organism evidence="2 3">
    <name type="scientific">Paenibacillus phoenicis</name>
    <dbReference type="NCBI Taxonomy" id="554117"/>
    <lineage>
        <taxon>Bacteria</taxon>
        <taxon>Bacillati</taxon>
        <taxon>Bacillota</taxon>
        <taxon>Bacilli</taxon>
        <taxon>Bacillales</taxon>
        <taxon>Paenibacillaceae</taxon>
        <taxon>Paenibacillus</taxon>
    </lineage>
</organism>
<reference evidence="2 3" key="1">
    <citation type="submission" date="2023-12" db="EMBL/GenBank/DDBJ databases">
        <title>Whole genome sequencing of Paenibacillus phoenicis isolated from the Phoenix Mars Lander spacecraft assembly facility.</title>
        <authorList>
            <person name="Garcia A."/>
            <person name="Venkateswaran K."/>
        </authorList>
    </citation>
    <scope>NUCLEOTIDE SEQUENCE [LARGE SCALE GENOMIC DNA]</scope>
    <source>
        <strain evidence="2 3">3PO2SA</strain>
    </source>
</reference>
<sequence length="79" mass="8610">MTIENESADLLALPRSKRIVFFGDSITENGTYIRNLEAFFLKHLPEHRLAAAGGGAAAGRGTAAGDRARRRDVGRRGER</sequence>
<protein>
    <recommendedName>
        <fullName evidence="4">SGNH hydrolase-type esterase domain-containing protein</fullName>
    </recommendedName>
</protein>
<proteinExistence type="predicted"/>
<keyword evidence="3" id="KW-1185">Reference proteome</keyword>
<dbReference type="EMBL" id="JAYERP010000001">
    <property type="protein sequence ID" value="MEA3568513.1"/>
    <property type="molecule type" value="Genomic_DNA"/>
</dbReference>
<evidence type="ECO:0000313" key="2">
    <source>
        <dbReference type="EMBL" id="MEA3568513.1"/>
    </source>
</evidence>
<dbReference type="RefSeq" id="WP_323075909.1">
    <property type="nucleotide sequence ID" value="NZ_CBCSKM010000007.1"/>
</dbReference>
<dbReference type="Proteomes" id="UP001292216">
    <property type="component" value="Unassembled WGS sequence"/>
</dbReference>
<gene>
    <name evidence="2" type="ORF">U9M73_00675</name>
</gene>